<reference evidence="2 5" key="2">
    <citation type="submission" date="2020-01" db="EMBL/GenBank/DDBJ databases">
        <title>Insect and environment-associated Actinomycetes.</title>
        <authorList>
            <person name="Currrie C."/>
            <person name="Chevrette M."/>
            <person name="Carlson C."/>
            <person name="Stubbendieck R."/>
            <person name="Wendt-Pienkowski E."/>
        </authorList>
    </citation>
    <scope>NUCLEOTIDE SEQUENCE [LARGE SCALE GENOMIC DNA]</scope>
    <source>
        <strain evidence="2 5">SID8386</strain>
    </source>
</reference>
<evidence type="ECO:0008006" key="6">
    <source>
        <dbReference type="Google" id="ProtNLM"/>
    </source>
</evidence>
<accession>A0A1I5JBD3</accession>
<reference evidence="3 4" key="1">
    <citation type="submission" date="2016-10" db="EMBL/GenBank/DDBJ databases">
        <authorList>
            <person name="de Groot N.N."/>
        </authorList>
    </citation>
    <scope>NUCLEOTIDE SEQUENCE [LARGE SCALE GENOMIC DNA]</scope>
    <source>
        <strain evidence="3 4">DSM 44637</strain>
    </source>
</reference>
<protein>
    <recommendedName>
        <fullName evidence="6">Nucleotide exchange factor GrpE</fullName>
    </recommendedName>
</protein>
<evidence type="ECO:0000313" key="4">
    <source>
        <dbReference type="Proteomes" id="UP000199137"/>
    </source>
</evidence>
<dbReference type="EMBL" id="JAAGNC010000039">
    <property type="protein sequence ID" value="NEC55114.1"/>
    <property type="molecule type" value="Genomic_DNA"/>
</dbReference>
<dbReference type="RefSeq" id="WP_067575801.1">
    <property type="nucleotide sequence ID" value="NZ_FOWC01000002.1"/>
</dbReference>
<dbReference type="AlphaFoldDB" id="A0A1I5JBD3"/>
<evidence type="ECO:0000313" key="2">
    <source>
        <dbReference type="EMBL" id="NEC55114.1"/>
    </source>
</evidence>
<name>A0A1I5JBD3_9PSEU</name>
<proteinExistence type="predicted"/>
<dbReference type="EMBL" id="FOWC01000002">
    <property type="protein sequence ID" value="SFO69686.1"/>
    <property type="molecule type" value="Genomic_DNA"/>
</dbReference>
<organism evidence="3 4">
    <name type="scientific">Amycolatopsis rubida</name>
    <dbReference type="NCBI Taxonomy" id="112413"/>
    <lineage>
        <taxon>Bacteria</taxon>
        <taxon>Bacillati</taxon>
        <taxon>Actinomycetota</taxon>
        <taxon>Actinomycetes</taxon>
        <taxon>Pseudonocardiales</taxon>
        <taxon>Pseudonocardiaceae</taxon>
        <taxon>Amycolatopsis</taxon>
    </lineage>
</organism>
<keyword evidence="5" id="KW-1185">Reference proteome</keyword>
<evidence type="ECO:0000313" key="5">
    <source>
        <dbReference type="Proteomes" id="UP000470404"/>
    </source>
</evidence>
<dbReference type="Proteomes" id="UP000199137">
    <property type="component" value="Unassembled WGS sequence"/>
</dbReference>
<evidence type="ECO:0000256" key="1">
    <source>
        <dbReference type="SAM" id="MobiDB-lite"/>
    </source>
</evidence>
<dbReference type="STRING" id="112413.SAMN05421854_1021024"/>
<feature type="compositionally biased region" description="Basic and acidic residues" evidence="1">
    <location>
        <begin position="1"/>
        <end position="10"/>
    </location>
</feature>
<sequence length="166" mass="18361">MRNRRGEQARQRKQHKEFRIAEPGLQPEERARLREVLEQLSAVLTAKDDAPPLSESDLAEAATALWRARRKLAGAEDRAARQAGRFLSASQDALDAAGVLVQDHDRIPFGSGMALEVLLFQDEPDLDVERVVETVRPSIYLTGRRIQMGQVIVGRPAARGNGEADA</sequence>
<dbReference type="OrthoDB" id="3213585at2"/>
<dbReference type="Proteomes" id="UP000470404">
    <property type="component" value="Unassembled WGS sequence"/>
</dbReference>
<feature type="region of interest" description="Disordered" evidence="1">
    <location>
        <begin position="1"/>
        <end position="25"/>
    </location>
</feature>
<evidence type="ECO:0000313" key="3">
    <source>
        <dbReference type="EMBL" id="SFO69686.1"/>
    </source>
</evidence>
<gene>
    <name evidence="2" type="ORF">G3I59_05750</name>
    <name evidence="3" type="ORF">SAMN05421854_1021024</name>
</gene>